<feature type="transmembrane region" description="Helical" evidence="1">
    <location>
        <begin position="136"/>
        <end position="154"/>
    </location>
</feature>
<evidence type="ECO:0000313" key="3">
    <source>
        <dbReference type="EMBL" id="KAJ6751295.1"/>
    </source>
</evidence>
<accession>A0A9Q0VM29</accession>
<keyword evidence="1" id="KW-0472">Membrane</keyword>
<keyword evidence="1" id="KW-1133">Transmembrane helix</keyword>
<feature type="transmembrane region" description="Helical" evidence="1">
    <location>
        <begin position="15"/>
        <end position="32"/>
    </location>
</feature>
<reference evidence="3" key="1">
    <citation type="submission" date="2022-11" db="EMBL/GenBank/DDBJ databases">
        <authorList>
            <person name="Hyden B.L."/>
            <person name="Feng K."/>
            <person name="Yates T."/>
            <person name="Jawdy S."/>
            <person name="Smart L.B."/>
            <person name="Muchero W."/>
        </authorList>
    </citation>
    <scope>NUCLEOTIDE SEQUENCE</scope>
    <source>
        <tissue evidence="3">Shoot tip</tissue>
    </source>
</reference>
<sequence>MATDTRSISSEDRNTLLVVTTLIVAVTFQAAINPPGGVWQEDRYDPEENCTVDPRSGANNRTVMARAGTSVLHSRAKIRYDTFISVNTLAFSAATSTIFFLLLKSPFRTETLISIYCMNFAYVASVGAVQPQTPKTWAILFSALLLPYIFRLFSSIIKSHKEAREQDVPQGPPVFQRGAC</sequence>
<gene>
    <name evidence="3" type="ORF">OIU85_001791</name>
</gene>
<dbReference type="Pfam" id="PF13962">
    <property type="entry name" value="PGG"/>
    <property type="match status" value="1"/>
</dbReference>
<dbReference type="PANTHER" id="PTHR24177:SF441">
    <property type="entry name" value="ANKYRIN REPEAT FAMILY PROTEIN"/>
    <property type="match status" value="1"/>
</dbReference>
<protein>
    <recommendedName>
        <fullName evidence="2">PGG domain-containing protein</fullName>
    </recommendedName>
</protein>
<proteinExistence type="predicted"/>
<feature type="transmembrane region" description="Helical" evidence="1">
    <location>
        <begin position="112"/>
        <end position="130"/>
    </location>
</feature>
<evidence type="ECO:0000259" key="2">
    <source>
        <dbReference type="Pfam" id="PF13962"/>
    </source>
</evidence>
<organism evidence="3 4">
    <name type="scientific">Salix viminalis</name>
    <name type="common">Common osier</name>
    <name type="synonym">Basket willow</name>
    <dbReference type="NCBI Taxonomy" id="40686"/>
    <lineage>
        <taxon>Eukaryota</taxon>
        <taxon>Viridiplantae</taxon>
        <taxon>Streptophyta</taxon>
        <taxon>Embryophyta</taxon>
        <taxon>Tracheophyta</taxon>
        <taxon>Spermatophyta</taxon>
        <taxon>Magnoliopsida</taxon>
        <taxon>eudicotyledons</taxon>
        <taxon>Gunneridae</taxon>
        <taxon>Pentapetalae</taxon>
        <taxon>rosids</taxon>
        <taxon>fabids</taxon>
        <taxon>Malpighiales</taxon>
        <taxon>Salicaceae</taxon>
        <taxon>Saliceae</taxon>
        <taxon>Salix</taxon>
    </lineage>
</organism>
<dbReference type="OrthoDB" id="902644at2759"/>
<reference evidence="3" key="2">
    <citation type="journal article" date="2023" name="Int. J. Mol. Sci.">
        <title>De Novo Assembly and Annotation of 11 Diverse Shrub Willow (Salix) Genomes Reveals Novel Gene Organization in Sex-Linked Regions.</title>
        <authorList>
            <person name="Hyden B."/>
            <person name="Feng K."/>
            <person name="Yates T.B."/>
            <person name="Jawdy S."/>
            <person name="Cereghino C."/>
            <person name="Smart L.B."/>
            <person name="Muchero W."/>
        </authorList>
    </citation>
    <scope>NUCLEOTIDE SEQUENCE [LARGE SCALE GENOMIC DNA]</scope>
    <source>
        <tissue evidence="3">Shoot tip</tissue>
    </source>
</reference>
<keyword evidence="1" id="KW-0812">Transmembrane</keyword>
<evidence type="ECO:0000313" key="4">
    <source>
        <dbReference type="Proteomes" id="UP001151529"/>
    </source>
</evidence>
<feature type="domain" description="PGG" evidence="2">
    <location>
        <begin position="11"/>
        <end position="125"/>
    </location>
</feature>
<keyword evidence="4" id="KW-1185">Reference proteome</keyword>
<dbReference type="EMBL" id="JAPFFL010000001">
    <property type="protein sequence ID" value="KAJ6751295.1"/>
    <property type="molecule type" value="Genomic_DNA"/>
</dbReference>
<evidence type="ECO:0000256" key="1">
    <source>
        <dbReference type="SAM" id="Phobius"/>
    </source>
</evidence>
<dbReference type="GO" id="GO:0016020">
    <property type="term" value="C:membrane"/>
    <property type="evidence" value="ECO:0007669"/>
    <property type="project" value="TreeGrafter"/>
</dbReference>
<dbReference type="Proteomes" id="UP001151529">
    <property type="component" value="Chromosome 16"/>
</dbReference>
<dbReference type="PANTHER" id="PTHR24177">
    <property type="entry name" value="CASKIN"/>
    <property type="match status" value="1"/>
</dbReference>
<dbReference type="AlphaFoldDB" id="A0A9Q0VM29"/>
<comment type="caution">
    <text evidence="3">The sequence shown here is derived from an EMBL/GenBank/DDBJ whole genome shotgun (WGS) entry which is preliminary data.</text>
</comment>
<name>A0A9Q0VM29_SALVM</name>
<dbReference type="InterPro" id="IPR026961">
    <property type="entry name" value="PGG_dom"/>
</dbReference>
<feature type="transmembrane region" description="Helical" evidence="1">
    <location>
        <begin position="82"/>
        <end position="103"/>
    </location>
</feature>